<dbReference type="Proteomes" id="UP000003844">
    <property type="component" value="Unassembled WGS sequence"/>
</dbReference>
<dbReference type="InterPro" id="IPR001466">
    <property type="entry name" value="Beta-lactam-related"/>
</dbReference>
<dbReference type="InterPro" id="IPR050491">
    <property type="entry name" value="AmpC-like"/>
</dbReference>
<keyword evidence="4" id="KW-1185">Reference proteome</keyword>
<name>H2BRE3_GILLR</name>
<proteinExistence type="predicted"/>
<protein>
    <submittedName>
        <fullName evidence="3">Beta-lactamase</fullName>
    </submittedName>
</protein>
<reference evidence="4" key="1">
    <citation type="journal article" date="2012" name="Stand. Genomic Sci.">
        <title>Genome sequence of the Antarctic rhodopsins-containing flavobacterium Gillisia limnaea type strain (R-8282(T)).</title>
        <authorList>
            <person name="Riedel T."/>
            <person name="Held B."/>
            <person name="Nolan M."/>
            <person name="Lucas S."/>
            <person name="Lapidus A."/>
            <person name="Tice H."/>
            <person name="Del Rio T.G."/>
            <person name="Cheng J.F."/>
            <person name="Han C."/>
            <person name="Tapia R."/>
            <person name="Goodwin L.A."/>
            <person name="Pitluck S."/>
            <person name="Liolios K."/>
            <person name="Mavromatis K."/>
            <person name="Pagani I."/>
            <person name="Ivanova N."/>
            <person name="Mikhailova N."/>
            <person name="Pati A."/>
            <person name="Chen A."/>
            <person name="Palaniappan K."/>
            <person name="Land M."/>
            <person name="Rohde M."/>
            <person name="Tindall B.J."/>
            <person name="Detter J.C."/>
            <person name="Goker M."/>
            <person name="Bristow J."/>
            <person name="Eisen J.A."/>
            <person name="Markowitz V."/>
            <person name="Hugenholtz P."/>
            <person name="Kyrpides N.C."/>
            <person name="Klenk H.P."/>
            <person name="Woyke T."/>
        </authorList>
    </citation>
    <scope>NUCLEOTIDE SEQUENCE [LARGE SCALE GENOMIC DNA]</scope>
    <source>
        <strain evidence="4">DSM 15749 / LMG 21470 / R-8282</strain>
    </source>
</reference>
<keyword evidence="1" id="KW-0732">Signal</keyword>
<dbReference type="SUPFAM" id="SSF56601">
    <property type="entry name" value="beta-lactamase/transpeptidase-like"/>
    <property type="match status" value="1"/>
</dbReference>
<dbReference type="HOGENOM" id="CLU_020027_0_4_10"/>
<evidence type="ECO:0000259" key="2">
    <source>
        <dbReference type="Pfam" id="PF00144"/>
    </source>
</evidence>
<dbReference type="Gene3D" id="3.40.710.10">
    <property type="entry name" value="DD-peptidase/beta-lactamase superfamily"/>
    <property type="match status" value="1"/>
</dbReference>
<dbReference type="AlphaFoldDB" id="H2BRE3"/>
<feature type="chain" id="PRO_5003559925" evidence="1">
    <location>
        <begin position="24"/>
        <end position="444"/>
    </location>
</feature>
<feature type="domain" description="Beta-lactamase-related" evidence="2">
    <location>
        <begin position="48"/>
        <end position="335"/>
    </location>
</feature>
<dbReference type="Pfam" id="PF00144">
    <property type="entry name" value="Beta-lactamase"/>
    <property type="match status" value="1"/>
</dbReference>
<dbReference type="InterPro" id="IPR012338">
    <property type="entry name" value="Beta-lactam/transpept-like"/>
</dbReference>
<dbReference type="RefSeq" id="WP_006987354.1">
    <property type="nucleotide sequence ID" value="NZ_JH594605.1"/>
</dbReference>
<dbReference type="PANTHER" id="PTHR46825">
    <property type="entry name" value="D-ALANYL-D-ALANINE-CARBOXYPEPTIDASE/ENDOPEPTIDASE AMPH"/>
    <property type="match status" value="1"/>
</dbReference>
<gene>
    <name evidence="3" type="ORF">Gilli_0314</name>
</gene>
<evidence type="ECO:0000256" key="1">
    <source>
        <dbReference type="SAM" id="SignalP"/>
    </source>
</evidence>
<evidence type="ECO:0000313" key="4">
    <source>
        <dbReference type="Proteomes" id="UP000003844"/>
    </source>
</evidence>
<dbReference type="eggNOG" id="COG1680">
    <property type="taxonomic scope" value="Bacteria"/>
</dbReference>
<dbReference type="EMBL" id="JH594605">
    <property type="protein sequence ID" value="EHQ04462.1"/>
    <property type="molecule type" value="Genomic_DNA"/>
</dbReference>
<organism evidence="3 4">
    <name type="scientific">Gillisia limnaea (strain DSM 15749 / LMG 21470 / R-8282)</name>
    <dbReference type="NCBI Taxonomy" id="865937"/>
    <lineage>
        <taxon>Bacteria</taxon>
        <taxon>Pseudomonadati</taxon>
        <taxon>Bacteroidota</taxon>
        <taxon>Flavobacteriia</taxon>
        <taxon>Flavobacteriales</taxon>
        <taxon>Flavobacteriaceae</taxon>
        <taxon>Gillisia</taxon>
    </lineage>
</organism>
<dbReference type="PANTHER" id="PTHR46825:SF9">
    <property type="entry name" value="BETA-LACTAMASE-RELATED DOMAIN-CONTAINING PROTEIN"/>
    <property type="match status" value="1"/>
</dbReference>
<accession>H2BRE3</accession>
<feature type="signal peptide" evidence="1">
    <location>
        <begin position="1"/>
        <end position="23"/>
    </location>
</feature>
<sequence>MILISKKVLSFFLILVGTLSCLAQEPNFDQLEEFLTILSNNDKIMGSLNVTKNNEVIFSRSVGYLDISKKMRNNSDTRFRIGSVTKTFTAVMIFQLVDENKLKLETPLSRFFPKIPNASNIKISNLLNHSSGLFNITNDADFSNWMIEPSDQKLMVSRISSHKVDFEPGDRTEYSNTNYILLGYIIEALDEGSYATSLKERIIYNIGLNHTKYCGPIEVKNNESRGYFNEDGLWKISQETDMSNPGGAGAIISTSSDLTKFMSVLFNGDLISDSSLRIMKTSNNSEVCHGLFYANMDGTDLYASEGGIDGFQSMLLYIPKNKTSIALTANALDYSKMRIMLSALAASNGKPIVLPNFEKISLTTEQLKLYEGTYESKDAPFKLFFKAAGITLSGSQDNIDFKELTPSKQHQFTLDALGIILDFYPETGVLKFNTDDQPIIFNKL</sequence>
<evidence type="ECO:0000313" key="3">
    <source>
        <dbReference type="EMBL" id="EHQ04462.1"/>
    </source>
</evidence>
<dbReference type="PROSITE" id="PS51257">
    <property type="entry name" value="PROKAR_LIPOPROTEIN"/>
    <property type="match status" value="1"/>
</dbReference>
<dbReference type="STRING" id="865937.Gilli_0314"/>
<dbReference type="OrthoDB" id="9793489at2"/>